<dbReference type="EMBL" id="FOVD01000001">
    <property type="protein sequence ID" value="SFN06827.1"/>
    <property type="molecule type" value="Genomic_DNA"/>
</dbReference>
<dbReference type="InterPro" id="IPR046980">
    <property type="entry name" value="KefG/KefF"/>
</dbReference>
<keyword evidence="1" id="KW-0560">Oxidoreductase</keyword>
<feature type="domain" description="Flavodoxin-like fold" evidence="2">
    <location>
        <begin position="1"/>
        <end position="159"/>
    </location>
</feature>
<dbReference type="InterPro" id="IPR003680">
    <property type="entry name" value="Flavodoxin_fold"/>
</dbReference>
<gene>
    <name evidence="3" type="ORF">SAMN05421594_0781</name>
</gene>
<dbReference type="PANTHER" id="PTHR47307">
    <property type="entry name" value="GLUTATHIONE-REGULATED POTASSIUM-EFFLUX SYSTEM ANCILLARY PROTEIN KEFG"/>
    <property type="match status" value="1"/>
</dbReference>
<name>A0A1I4W0J2_CHROL</name>
<dbReference type="Gene3D" id="3.40.50.360">
    <property type="match status" value="1"/>
</dbReference>
<organism evidence="3 4">
    <name type="scientific">Chryseobacterium oleae</name>
    <dbReference type="NCBI Taxonomy" id="491207"/>
    <lineage>
        <taxon>Bacteria</taxon>
        <taxon>Pseudomonadati</taxon>
        <taxon>Bacteroidota</taxon>
        <taxon>Flavobacteriia</taxon>
        <taxon>Flavobacteriales</taxon>
        <taxon>Weeksellaceae</taxon>
        <taxon>Chryseobacterium group</taxon>
        <taxon>Chryseobacterium</taxon>
    </lineage>
</organism>
<accession>A0A1I4W0J2</accession>
<evidence type="ECO:0000256" key="1">
    <source>
        <dbReference type="ARBA" id="ARBA00023002"/>
    </source>
</evidence>
<dbReference type="GO" id="GO:0010181">
    <property type="term" value="F:FMN binding"/>
    <property type="evidence" value="ECO:0007669"/>
    <property type="project" value="TreeGrafter"/>
</dbReference>
<evidence type="ECO:0000259" key="2">
    <source>
        <dbReference type="Pfam" id="PF02525"/>
    </source>
</evidence>
<evidence type="ECO:0000313" key="4">
    <source>
        <dbReference type="Proteomes" id="UP000198769"/>
    </source>
</evidence>
<dbReference type="OrthoDB" id="652200at2"/>
<evidence type="ECO:0000313" key="3">
    <source>
        <dbReference type="EMBL" id="SFN06827.1"/>
    </source>
</evidence>
<protein>
    <submittedName>
        <fullName evidence="3">Putative NADPH-quinone reductase (Modulator of drug activity B)</fullName>
    </submittedName>
</protein>
<dbReference type="RefSeq" id="WP_090023127.1">
    <property type="nucleotide sequence ID" value="NZ_FOVD01000001.1"/>
</dbReference>
<dbReference type="SUPFAM" id="SSF52218">
    <property type="entry name" value="Flavoproteins"/>
    <property type="match status" value="1"/>
</dbReference>
<dbReference type="Pfam" id="PF02525">
    <property type="entry name" value="Flavodoxin_2"/>
    <property type="match status" value="1"/>
</dbReference>
<reference evidence="4" key="1">
    <citation type="submission" date="2016-10" db="EMBL/GenBank/DDBJ databases">
        <authorList>
            <person name="Varghese N."/>
            <person name="Submissions S."/>
        </authorList>
    </citation>
    <scope>NUCLEOTIDE SEQUENCE [LARGE SCALE GENOMIC DNA]</scope>
    <source>
        <strain evidence="4">DSM 25575</strain>
    </source>
</reference>
<dbReference type="GO" id="GO:0003955">
    <property type="term" value="F:NAD(P)H dehydrogenase (quinone) activity"/>
    <property type="evidence" value="ECO:0007669"/>
    <property type="project" value="TreeGrafter"/>
</dbReference>
<sequence>MKTLVIVIHPDIEKSVINKRWIEELKKYPEKYTVHSLYESYPDEKIDVEREQQLIESYDRIVFQFPFYWFSSPPLLKKWFDEVLLYGWAYGSKSGYKVGGKKMSLAVTAGIDEEGYSESGKYKYTMNELFRPYELTFDYIKGDYKEPFVYYGIENDPSQEWIESSVPMYLEFLEGL</sequence>
<dbReference type="InterPro" id="IPR029039">
    <property type="entry name" value="Flavoprotein-like_sf"/>
</dbReference>
<dbReference type="GO" id="GO:0009055">
    <property type="term" value="F:electron transfer activity"/>
    <property type="evidence" value="ECO:0007669"/>
    <property type="project" value="TreeGrafter"/>
</dbReference>
<dbReference type="Proteomes" id="UP000198769">
    <property type="component" value="Unassembled WGS sequence"/>
</dbReference>
<keyword evidence="4" id="KW-1185">Reference proteome</keyword>
<proteinExistence type="predicted"/>
<dbReference type="AlphaFoldDB" id="A0A1I4W0J2"/>
<dbReference type="PANTHER" id="PTHR47307:SF1">
    <property type="entry name" value="GLUTATHIONE-REGULATED POTASSIUM-EFFLUX SYSTEM ANCILLARY PROTEIN KEFG"/>
    <property type="match status" value="1"/>
</dbReference>